<organism evidence="1 2">
    <name type="scientific">Algoriphagus confluentis</name>
    <dbReference type="NCBI Taxonomy" id="1697556"/>
    <lineage>
        <taxon>Bacteria</taxon>
        <taxon>Pseudomonadati</taxon>
        <taxon>Bacteroidota</taxon>
        <taxon>Cytophagia</taxon>
        <taxon>Cytophagales</taxon>
        <taxon>Cyclobacteriaceae</taxon>
        <taxon>Algoriphagus</taxon>
    </lineage>
</organism>
<evidence type="ECO:0008006" key="3">
    <source>
        <dbReference type="Google" id="ProtNLM"/>
    </source>
</evidence>
<dbReference type="EMBL" id="BTPD01000017">
    <property type="protein sequence ID" value="GMQ31290.1"/>
    <property type="molecule type" value="Genomic_DNA"/>
</dbReference>
<evidence type="ECO:0000313" key="2">
    <source>
        <dbReference type="Proteomes" id="UP001338309"/>
    </source>
</evidence>
<proteinExistence type="predicted"/>
<keyword evidence="2" id="KW-1185">Reference proteome</keyword>
<dbReference type="InterPro" id="IPR038636">
    <property type="entry name" value="Wzi_sf"/>
</dbReference>
<dbReference type="RefSeq" id="WP_338226057.1">
    <property type="nucleotide sequence ID" value="NZ_BTPD01000017.1"/>
</dbReference>
<accession>A0ABQ6PVF5</accession>
<dbReference type="Proteomes" id="UP001338309">
    <property type="component" value="Unassembled WGS sequence"/>
</dbReference>
<name>A0ABQ6PVF5_9BACT</name>
<gene>
    <name evidence="1" type="ORF">Aconfl_39340</name>
</gene>
<dbReference type="Gene3D" id="2.40.160.130">
    <property type="entry name" value="Capsule assembly protein Wzi"/>
    <property type="match status" value="1"/>
</dbReference>
<comment type="caution">
    <text evidence="1">The sequence shown here is derived from an EMBL/GenBank/DDBJ whole genome shotgun (WGS) entry which is preliminary data.</text>
</comment>
<sequence length="567" mass="66259">MQKKETLRFLTLSILSLGIFLVSFQAFSQGSYVPYDRDYYHKIERYEILQGQNNPFFNTGFKPYRRDILAGFLDSLATNPEVIRSKADQFNLDYLSQDNWEFSEREIPESKKPFLKKLYRRPGDFAHYNSEEFDIHLSPVIYLSGGTETDNNQNPARLARGVVLRGSVDQKVGFFTYFTTSEVFFPSWVNDYTQYNGAVPGEGFWKRYQDNGYSYFSALGHVSFQITKHIEVQVGHDRNFAGEGYRSFQISDFSNPYMFVKFNTKVWKFQLTNIWSQMTADVFYDRGRPTDGRYPQKYFSYNRMGFNVGKKINLGWFASVMSDKINFNYFNPLVMVRWVEQQLGTPDKVMLGIDGKWMVTPGLQLYGQFALDEFVFTEFFEIDGDGSKRNKYGAQAGLKYINALNISNLDFQLEWNQARPYTFQEKVEHQSYSNWRTPLTHPRGANFREFVGILRYQPLPRLDLNLTGMYQLFGADENPETNWGGDVLKNRLEGSPTGLFGNFIGQGVENQVVQTNFNASYMLKHNFFVDFSHTYRRRTAQDLIAPQASNFLQFAFRWNFTRPDFNY</sequence>
<protein>
    <recommendedName>
        <fullName evidence="3">Capsule assembly protein Wzi</fullName>
    </recommendedName>
</protein>
<evidence type="ECO:0000313" key="1">
    <source>
        <dbReference type="EMBL" id="GMQ31290.1"/>
    </source>
</evidence>
<reference evidence="1 2" key="1">
    <citation type="submission" date="2023-08" db="EMBL/GenBank/DDBJ databases">
        <title>Draft genome sequence of Algoriphagus confluentis.</title>
        <authorList>
            <person name="Takatani N."/>
            <person name="Hosokawa M."/>
            <person name="Sawabe T."/>
        </authorList>
    </citation>
    <scope>NUCLEOTIDE SEQUENCE [LARGE SCALE GENOMIC DNA]</scope>
    <source>
        <strain evidence="1 2">NBRC 111222</strain>
    </source>
</reference>